<dbReference type="SUPFAM" id="SSF56317">
    <property type="entry name" value="Carbon-nitrogen hydrolase"/>
    <property type="match status" value="1"/>
</dbReference>
<dbReference type="InterPro" id="IPR036526">
    <property type="entry name" value="C-N_Hydrolase_sf"/>
</dbReference>
<dbReference type="GO" id="GO:0106008">
    <property type="term" value="F:2-oxoglutaramate amidase activity"/>
    <property type="evidence" value="ECO:0007669"/>
    <property type="project" value="TreeGrafter"/>
</dbReference>
<feature type="domain" description="CN hydrolase" evidence="1">
    <location>
        <begin position="1"/>
        <end position="240"/>
    </location>
</feature>
<protein>
    <submittedName>
        <fullName evidence="2">Hydrolase</fullName>
    </submittedName>
</protein>
<accession>A0A3B1D9V0</accession>
<dbReference type="Pfam" id="PF00795">
    <property type="entry name" value="CN_hydrolase"/>
    <property type="match status" value="1"/>
</dbReference>
<dbReference type="EMBL" id="UOGK01000191">
    <property type="protein sequence ID" value="VAX39049.1"/>
    <property type="molecule type" value="Genomic_DNA"/>
</dbReference>
<proteinExistence type="predicted"/>
<dbReference type="InterPro" id="IPR003010">
    <property type="entry name" value="C-N_Hydrolase"/>
</dbReference>
<name>A0A3B1D9V0_9ZZZZ</name>
<dbReference type="Gene3D" id="3.60.110.10">
    <property type="entry name" value="Carbon-nitrogen hydrolase"/>
    <property type="match status" value="1"/>
</dbReference>
<dbReference type="PROSITE" id="PS50263">
    <property type="entry name" value="CN_HYDROLASE"/>
    <property type="match status" value="1"/>
</dbReference>
<evidence type="ECO:0000259" key="1">
    <source>
        <dbReference type="PROSITE" id="PS50263"/>
    </source>
</evidence>
<organism evidence="2">
    <name type="scientific">hydrothermal vent metagenome</name>
    <dbReference type="NCBI Taxonomy" id="652676"/>
    <lineage>
        <taxon>unclassified sequences</taxon>
        <taxon>metagenomes</taxon>
        <taxon>ecological metagenomes</taxon>
    </lineage>
</organism>
<dbReference type="AlphaFoldDB" id="A0A3B1D9V0"/>
<dbReference type="PANTHER" id="PTHR47799">
    <property type="entry name" value="OMEGA-AMIDASE YAFV"/>
    <property type="match status" value="1"/>
</dbReference>
<sequence length="262" mass="29109">MRAHLVQLDITWEQPKPNFRRVEELLGTTDIQPEDLILLPEMFATGFSLRTDITADMHGETLGFLQRLARQHGCFVQGGRTIREAGAEKASNLMTVTNPAGEVVCEYAKIHPFSFGLEPEHFVGGERVEAWTWRAESIDCAVCPAVCYDLRFPELFRIGASRGAEVFALGACWPAARQTTWRALTIARALENQACVLAVNRAGSDPHLHYAGGTIAVGPKGEVLGELDDTEGVLSIELDICALRSWREHFPALKDLRLREIR</sequence>
<reference evidence="2" key="1">
    <citation type="submission" date="2018-06" db="EMBL/GenBank/DDBJ databases">
        <authorList>
            <person name="Zhirakovskaya E."/>
        </authorList>
    </citation>
    <scope>NUCLEOTIDE SEQUENCE</scope>
</reference>
<dbReference type="PANTHER" id="PTHR47799:SF1">
    <property type="entry name" value="OMEGA-AMIDASE YAFV"/>
    <property type="match status" value="1"/>
</dbReference>
<evidence type="ECO:0000313" key="2">
    <source>
        <dbReference type="EMBL" id="VAX39049.1"/>
    </source>
</evidence>
<keyword evidence="2" id="KW-0378">Hydrolase</keyword>
<dbReference type="GO" id="GO:0050152">
    <property type="term" value="F:omega-amidase activity"/>
    <property type="evidence" value="ECO:0007669"/>
    <property type="project" value="TreeGrafter"/>
</dbReference>
<dbReference type="InterPro" id="IPR052737">
    <property type="entry name" value="Omega-amidase_YafV"/>
</dbReference>
<gene>
    <name evidence="2" type="ORF">MNBD_PLANCTO03-1141</name>
</gene>